<dbReference type="InterPro" id="IPR013479">
    <property type="entry name" value="ADP-ribosyl_diN_reduct_hydro"/>
</dbReference>
<keyword evidence="2" id="KW-0378">Hydrolase</keyword>
<dbReference type="OrthoDB" id="9806482at2"/>
<dbReference type="NCBIfam" id="TIGR02662">
    <property type="entry name" value="dinitro_DRAG"/>
    <property type="match status" value="1"/>
</dbReference>
<feature type="binding site" evidence="1">
    <location>
        <position position="64"/>
    </location>
    <ligand>
        <name>Mg(2+)</name>
        <dbReference type="ChEBI" id="CHEBI:18420"/>
        <label>1</label>
    </ligand>
</feature>
<reference evidence="3" key="1">
    <citation type="submission" date="2005-10" db="EMBL/GenBank/DDBJ databases">
        <title>Complete sequence of Pelobacter carbinolicus DSM 2380.</title>
        <authorList>
            <person name="Copeland A."/>
            <person name="Lucas S."/>
            <person name="Lapidus A."/>
            <person name="Barry K."/>
            <person name="Detter J.C."/>
            <person name="Glavina T."/>
            <person name="Hammon N."/>
            <person name="Israni S."/>
            <person name="Pitluck S."/>
            <person name="Chertkov O."/>
            <person name="Schmutz J."/>
            <person name="Larimer F."/>
            <person name="Land M."/>
            <person name="Kyrpides N."/>
            <person name="Ivanova N."/>
            <person name="Richardson P."/>
        </authorList>
    </citation>
    <scope>NUCLEOTIDE SEQUENCE [LARGE SCALE GENOMIC DNA]</scope>
    <source>
        <strain evidence="3">DSM 2380 / NBRC 103641 / GraBd1</strain>
    </source>
</reference>
<dbReference type="HOGENOM" id="CLU_024566_8_2_7"/>
<dbReference type="InterPro" id="IPR036705">
    <property type="entry name" value="Ribosyl_crysJ1_sf"/>
</dbReference>
<dbReference type="GO" id="GO:0046872">
    <property type="term" value="F:metal ion binding"/>
    <property type="evidence" value="ECO:0007669"/>
    <property type="project" value="UniProtKB-KW"/>
</dbReference>
<organism evidence="2 3">
    <name type="scientific">Syntrophotalea carbinolica (strain DSM 2380 / NBRC 103641 / GraBd1)</name>
    <name type="common">Pelobacter carbinolicus</name>
    <dbReference type="NCBI Taxonomy" id="338963"/>
    <lineage>
        <taxon>Bacteria</taxon>
        <taxon>Pseudomonadati</taxon>
        <taxon>Thermodesulfobacteriota</taxon>
        <taxon>Desulfuromonadia</taxon>
        <taxon>Desulfuromonadales</taxon>
        <taxon>Syntrophotaleaceae</taxon>
        <taxon>Syntrophotalea</taxon>
    </lineage>
</organism>
<evidence type="ECO:0000313" key="2">
    <source>
        <dbReference type="EMBL" id="ABA89333.1"/>
    </source>
</evidence>
<dbReference type="InterPro" id="IPR050792">
    <property type="entry name" value="ADP-ribosylglycohydrolase"/>
</dbReference>
<dbReference type="Pfam" id="PF03747">
    <property type="entry name" value="ADP_ribosyl_GH"/>
    <property type="match status" value="1"/>
</dbReference>
<dbReference type="SUPFAM" id="SSF101478">
    <property type="entry name" value="ADP-ribosylglycohydrolase"/>
    <property type="match status" value="1"/>
</dbReference>
<feature type="binding site" evidence="1">
    <location>
        <position position="251"/>
    </location>
    <ligand>
        <name>Mg(2+)</name>
        <dbReference type="ChEBI" id="CHEBI:18420"/>
        <label>1</label>
    </ligand>
</feature>
<feature type="binding site" evidence="1">
    <location>
        <position position="248"/>
    </location>
    <ligand>
        <name>Mg(2+)</name>
        <dbReference type="ChEBI" id="CHEBI:18420"/>
        <label>1</label>
    </ligand>
</feature>
<evidence type="ECO:0000313" key="3">
    <source>
        <dbReference type="Proteomes" id="UP000002534"/>
    </source>
</evidence>
<protein>
    <submittedName>
        <fullName evidence="2">ADP-ribosyl-(Nitrogenase)-activating glycohydrolase</fullName>
    </submittedName>
</protein>
<reference evidence="2 3" key="2">
    <citation type="journal article" date="2012" name="BMC Genomics">
        <title>The genome of Pelobacter carbinolicus reveals surprising metabolic capabilities and physiological features.</title>
        <authorList>
            <person name="Aklujkar M."/>
            <person name="Haveman S.A."/>
            <person name="Didonato R.Jr."/>
            <person name="Chertkov O."/>
            <person name="Han C.S."/>
            <person name="Land M.L."/>
            <person name="Brown P."/>
            <person name="Lovley D.R."/>
        </authorList>
    </citation>
    <scope>NUCLEOTIDE SEQUENCE [LARGE SCALE GENOMIC DNA]</scope>
    <source>
        <strain evidence="3">DSM 2380 / NBRC 103641 / GraBd1</strain>
    </source>
</reference>
<dbReference type="GO" id="GO:0016787">
    <property type="term" value="F:hydrolase activity"/>
    <property type="evidence" value="ECO:0007669"/>
    <property type="project" value="UniProtKB-KW"/>
</dbReference>
<proteinExistence type="predicted"/>
<comment type="cofactor">
    <cofactor evidence="1">
        <name>Mg(2+)</name>
        <dbReference type="ChEBI" id="CHEBI:18420"/>
    </cofactor>
    <text evidence="1">Binds 2 magnesium ions per subunit.</text>
</comment>
<sequence>MSDHHTPLEHLIRRAQNAFLGLAIGDALGATTEFLTPSEIKFRHKIHRRMIGGGWLNLKPGQVTDDTEMSLCIARAIDEASGWHLHGIAEHFAGWLRSKPIDVGATCRRGISDFIMKGQTEKAYSDWDGGNGAAMRMLPVALFTLGDEALLEQYSIQQAHLTHNHPLSDAGCIAVGKLVQQALQGDDRPKLHATVRQLCAEHPKFHCKHYRGLASAYVVETLQTVFHYFFSTGDFEECLIGVVNQGGDADTTGAIVGMIAGAFYADKPWPRNWLKKLNPKVKTEVTALAERLVRLSPLGKRLQAAEG</sequence>
<dbReference type="Gene3D" id="1.10.4080.10">
    <property type="entry name" value="ADP-ribosylation/Crystallin J1"/>
    <property type="match status" value="1"/>
</dbReference>
<dbReference type="STRING" id="338963.Pcar_2093"/>
<name>Q3A2S4_SYNC1</name>
<dbReference type="RefSeq" id="WP_011341845.1">
    <property type="nucleotide sequence ID" value="NC_007498.2"/>
</dbReference>
<feature type="binding site" evidence="1">
    <location>
        <position position="66"/>
    </location>
    <ligand>
        <name>Mg(2+)</name>
        <dbReference type="ChEBI" id="CHEBI:18420"/>
        <label>1</label>
    </ligand>
</feature>
<keyword evidence="1" id="KW-0460">Magnesium</keyword>
<keyword evidence="1" id="KW-0479">Metal-binding</keyword>
<dbReference type="Proteomes" id="UP000002534">
    <property type="component" value="Chromosome"/>
</dbReference>
<accession>Q3A2S4</accession>
<dbReference type="eggNOG" id="COG1397">
    <property type="taxonomic scope" value="Bacteria"/>
</dbReference>
<feature type="binding site" evidence="1">
    <location>
        <position position="250"/>
    </location>
    <ligand>
        <name>Mg(2+)</name>
        <dbReference type="ChEBI" id="CHEBI:18420"/>
        <label>1</label>
    </ligand>
</feature>
<gene>
    <name evidence="2" type="primary">draG</name>
    <name evidence="2" type="ordered locus">Pcar_2093</name>
</gene>
<dbReference type="PANTHER" id="PTHR16222:SF12">
    <property type="entry name" value="ADP-RIBOSYLGLYCOHYDROLASE-RELATED"/>
    <property type="match status" value="1"/>
</dbReference>
<dbReference type="EMBL" id="CP000142">
    <property type="protein sequence ID" value="ABA89333.1"/>
    <property type="molecule type" value="Genomic_DNA"/>
</dbReference>
<evidence type="ECO:0000256" key="1">
    <source>
        <dbReference type="PIRSR" id="PIRSR605502-1"/>
    </source>
</evidence>
<dbReference type="AlphaFoldDB" id="Q3A2S4"/>
<dbReference type="PANTHER" id="PTHR16222">
    <property type="entry name" value="ADP-RIBOSYLGLYCOHYDROLASE"/>
    <property type="match status" value="1"/>
</dbReference>
<dbReference type="KEGG" id="pca:Pcar_2093"/>
<keyword evidence="3" id="KW-1185">Reference proteome</keyword>
<feature type="binding site" evidence="1">
    <location>
        <position position="65"/>
    </location>
    <ligand>
        <name>Mg(2+)</name>
        <dbReference type="ChEBI" id="CHEBI:18420"/>
        <label>1</label>
    </ligand>
</feature>
<dbReference type="InterPro" id="IPR005502">
    <property type="entry name" value="Ribosyl_crysJ1"/>
</dbReference>